<comment type="caution">
    <text evidence="2">The sequence shown here is derived from an EMBL/GenBank/DDBJ whole genome shotgun (WGS) entry which is preliminary data.</text>
</comment>
<dbReference type="AlphaFoldDB" id="A0A9W9AGN7"/>
<keyword evidence="3" id="KW-1185">Reference proteome</keyword>
<evidence type="ECO:0000313" key="2">
    <source>
        <dbReference type="EMBL" id="KAJ4482369.1"/>
    </source>
</evidence>
<dbReference type="EMBL" id="JAOTPV010000005">
    <property type="protein sequence ID" value="KAJ4482369.1"/>
    <property type="molecule type" value="Genomic_DNA"/>
</dbReference>
<accession>A0A9W9AGN7</accession>
<feature type="chain" id="PRO_5040949536" evidence="1">
    <location>
        <begin position="19"/>
        <end position="188"/>
    </location>
</feature>
<name>A0A9W9AGN7_9AGAR</name>
<proteinExistence type="predicted"/>
<reference evidence="2" key="1">
    <citation type="submission" date="2022-08" db="EMBL/GenBank/DDBJ databases">
        <title>A Global Phylogenomic Analysis of the Shiitake Genus Lentinula.</title>
        <authorList>
            <consortium name="DOE Joint Genome Institute"/>
            <person name="Sierra-Patev S."/>
            <person name="Min B."/>
            <person name="Naranjo-Ortiz M."/>
            <person name="Looney B."/>
            <person name="Konkel Z."/>
            <person name="Slot J.C."/>
            <person name="Sakamoto Y."/>
            <person name="Steenwyk J.L."/>
            <person name="Rokas A."/>
            <person name="Carro J."/>
            <person name="Camarero S."/>
            <person name="Ferreira P."/>
            <person name="Molpeceres G."/>
            <person name="Ruiz-Duenas F.J."/>
            <person name="Serrano A."/>
            <person name="Henrissat B."/>
            <person name="Drula E."/>
            <person name="Hughes K.W."/>
            <person name="Mata J.L."/>
            <person name="Ishikawa N.K."/>
            <person name="Vargas-Isla R."/>
            <person name="Ushijima S."/>
            <person name="Smith C.A."/>
            <person name="Ahrendt S."/>
            <person name="Andreopoulos W."/>
            <person name="He G."/>
            <person name="Labutti K."/>
            <person name="Lipzen A."/>
            <person name="Ng V."/>
            <person name="Riley R."/>
            <person name="Sandor L."/>
            <person name="Barry K."/>
            <person name="Martinez A.T."/>
            <person name="Xiao Y."/>
            <person name="Gibbons J.G."/>
            <person name="Terashima K."/>
            <person name="Grigoriev I.V."/>
            <person name="Hibbett D.S."/>
        </authorList>
    </citation>
    <scope>NUCLEOTIDE SEQUENCE</scope>
    <source>
        <strain evidence="2">JLM2183</strain>
    </source>
</reference>
<organism evidence="2 3">
    <name type="scientific">Lentinula aciculospora</name>
    <dbReference type="NCBI Taxonomy" id="153920"/>
    <lineage>
        <taxon>Eukaryota</taxon>
        <taxon>Fungi</taxon>
        <taxon>Dikarya</taxon>
        <taxon>Basidiomycota</taxon>
        <taxon>Agaricomycotina</taxon>
        <taxon>Agaricomycetes</taxon>
        <taxon>Agaricomycetidae</taxon>
        <taxon>Agaricales</taxon>
        <taxon>Marasmiineae</taxon>
        <taxon>Omphalotaceae</taxon>
        <taxon>Lentinula</taxon>
    </lineage>
</organism>
<gene>
    <name evidence="2" type="ORF">J3R30DRAFT_2163639</name>
</gene>
<feature type="signal peptide" evidence="1">
    <location>
        <begin position="1"/>
        <end position="18"/>
    </location>
</feature>
<dbReference type="Proteomes" id="UP001150266">
    <property type="component" value="Unassembled WGS sequence"/>
</dbReference>
<protein>
    <submittedName>
        <fullName evidence="2">Uncharacterized protein</fullName>
    </submittedName>
</protein>
<sequence>MRLNLAYFVFCFIAPIYGAPVKASNCLSIPHLNAQGCETHTSSAVSIQKRAPNPTDVRIRFSDKYAAPPETWPPTSTLVSTLLTDLIKTWLRSEAQPTNIKLVFNNVFIGEYSEPYSFVIGETAWPAQCSIDSSSHRVEDRIPCSGFFLGGVWVIARGQNRLYRTDKSTAPSLFPAHPDSLLDAKKNQ</sequence>
<evidence type="ECO:0000256" key="1">
    <source>
        <dbReference type="SAM" id="SignalP"/>
    </source>
</evidence>
<evidence type="ECO:0000313" key="3">
    <source>
        <dbReference type="Proteomes" id="UP001150266"/>
    </source>
</evidence>
<keyword evidence="1" id="KW-0732">Signal</keyword>